<feature type="region of interest" description="Disordered" evidence="1">
    <location>
        <begin position="1"/>
        <end position="55"/>
    </location>
</feature>
<organism evidence="2 3">
    <name type="scientific">Phyllosticta paracitricarpa</name>
    <dbReference type="NCBI Taxonomy" id="2016321"/>
    <lineage>
        <taxon>Eukaryota</taxon>
        <taxon>Fungi</taxon>
        <taxon>Dikarya</taxon>
        <taxon>Ascomycota</taxon>
        <taxon>Pezizomycotina</taxon>
        <taxon>Dothideomycetes</taxon>
        <taxon>Dothideomycetes incertae sedis</taxon>
        <taxon>Botryosphaeriales</taxon>
        <taxon>Phyllostictaceae</taxon>
        <taxon>Phyllosticta</taxon>
    </lineage>
</organism>
<sequence length="189" mass="20611">MRAHRSRFALVLLPPAPPQRASRSRADDHDSISSSLHPPFALPKRQASLAAPTASHDSLPPSLFLSLPLSPEQAAPQVLHPRPTHRRTPPTARPAVVPNVSLTQSQQPDHPGRAILRCTIQCRCSSPHKPHLTNIVFQSFSPPPPPPPPLLLLLLSLGPRTTAEISGSSRLHNRWLHAPCSWLASGLWC</sequence>
<comment type="caution">
    <text evidence="2">The sequence shown here is derived from an EMBL/GenBank/DDBJ whole genome shotgun (WGS) entry which is preliminary data.</text>
</comment>
<evidence type="ECO:0000256" key="1">
    <source>
        <dbReference type="SAM" id="MobiDB-lite"/>
    </source>
</evidence>
<accession>A0ABR1NET9</accession>
<feature type="region of interest" description="Disordered" evidence="1">
    <location>
        <begin position="74"/>
        <end position="95"/>
    </location>
</feature>
<gene>
    <name evidence="2" type="ORF">JOL62DRAFT_389335</name>
</gene>
<dbReference type="EMBL" id="JBBPBF010000006">
    <property type="protein sequence ID" value="KAK7613700.1"/>
    <property type="molecule type" value="Genomic_DNA"/>
</dbReference>
<evidence type="ECO:0000313" key="2">
    <source>
        <dbReference type="EMBL" id="KAK7613700.1"/>
    </source>
</evidence>
<evidence type="ECO:0000313" key="3">
    <source>
        <dbReference type="Proteomes" id="UP001367316"/>
    </source>
</evidence>
<keyword evidence="3" id="KW-1185">Reference proteome</keyword>
<dbReference type="Proteomes" id="UP001367316">
    <property type="component" value="Unassembled WGS sequence"/>
</dbReference>
<name>A0ABR1NET9_9PEZI</name>
<reference evidence="2 3" key="1">
    <citation type="submission" date="2024-04" db="EMBL/GenBank/DDBJ databases">
        <title>Phyllosticta paracitricarpa is synonymous to the EU quarantine fungus P. citricarpa based on phylogenomic analyses.</title>
        <authorList>
            <consortium name="Lawrence Berkeley National Laboratory"/>
            <person name="Van ingen-buijs V.A."/>
            <person name="Van westerhoven A.C."/>
            <person name="Haridas S."/>
            <person name="Skiadas P."/>
            <person name="Martin F."/>
            <person name="Groenewald J.Z."/>
            <person name="Crous P.W."/>
            <person name="Seidl M.F."/>
        </authorList>
    </citation>
    <scope>NUCLEOTIDE SEQUENCE [LARGE SCALE GENOMIC DNA]</scope>
    <source>
        <strain evidence="2 3">CBS 141358</strain>
    </source>
</reference>
<protein>
    <submittedName>
        <fullName evidence="2">Uncharacterized protein</fullName>
    </submittedName>
</protein>
<proteinExistence type="predicted"/>